<dbReference type="GO" id="GO:0006011">
    <property type="term" value="P:UDP-alpha-D-glucose metabolic process"/>
    <property type="evidence" value="ECO:0007669"/>
    <property type="project" value="InterPro"/>
</dbReference>
<feature type="binding site" evidence="5">
    <location>
        <position position="353"/>
    </location>
    <ligand>
        <name>UTP</name>
        <dbReference type="ChEBI" id="CHEBI:46398"/>
    </ligand>
</feature>
<dbReference type="SUPFAM" id="SSF53448">
    <property type="entry name" value="Nucleotide-diphospho-sugar transferases"/>
    <property type="match status" value="1"/>
</dbReference>
<evidence type="ECO:0000313" key="6">
    <source>
        <dbReference type="EMBL" id="OGG95436.1"/>
    </source>
</evidence>
<evidence type="ECO:0008006" key="8">
    <source>
        <dbReference type="Google" id="ProtNLM"/>
    </source>
</evidence>
<dbReference type="CDD" id="cd00897">
    <property type="entry name" value="UGPase_euk"/>
    <property type="match status" value="1"/>
</dbReference>
<dbReference type="PANTHER" id="PTHR43511">
    <property type="match status" value="1"/>
</dbReference>
<evidence type="ECO:0000256" key="4">
    <source>
        <dbReference type="PIRSR" id="PIRSR000806-1"/>
    </source>
</evidence>
<gene>
    <name evidence="6" type="ORF">A2527_04835</name>
</gene>
<reference evidence="6 7" key="1">
    <citation type="journal article" date="2016" name="Nat. Commun.">
        <title>Thousands of microbial genomes shed light on interconnected biogeochemical processes in an aquifer system.</title>
        <authorList>
            <person name="Anantharaman K."/>
            <person name="Brown C.T."/>
            <person name="Hug L.A."/>
            <person name="Sharon I."/>
            <person name="Castelle C.J."/>
            <person name="Probst A.J."/>
            <person name="Thomas B.C."/>
            <person name="Singh A."/>
            <person name="Wilkins M.J."/>
            <person name="Karaoz U."/>
            <person name="Brodie E.L."/>
            <person name="Williams K.H."/>
            <person name="Hubbard S.S."/>
            <person name="Banfield J.F."/>
        </authorList>
    </citation>
    <scope>NUCLEOTIDE SEQUENCE [LARGE SCALE GENOMIC DNA]</scope>
</reference>
<feature type="binding site" evidence="4">
    <location>
        <position position="184"/>
    </location>
    <ligand>
        <name>substrate</name>
    </ligand>
</feature>
<protein>
    <recommendedName>
        <fullName evidence="8">UTP--glucose-1-phosphate uridylyltransferase</fullName>
    </recommendedName>
</protein>
<dbReference type="PIRSF" id="PIRSF000806">
    <property type="entry name" value="UDPGP"/>
    <property type="match status" value="1"/>
</dbReference>
<dbReference type="Gene3D" id="2.160.10.10">
    <property type="entry name" value="Hexapeptide repeat proteins"/>
    <property type="match status" value="1"/>
</dbReference>
<dbReference type="Pfam" id="PF01704">
    <property type="entry name" value="UDPGP"/>
    <property type="match status" value="1"/>
</dbReference>
<evidence type="ECO:0000256" key="5">
    <source>
        <dbReference type="PIRSR" id="PIRSR000806-2"/>
    </source>
</evidence>
<dbReference type="InterPro" id="IPR029044">
    <property type="entry name" value="Nucleotide-diphossugar_trans"/>
</dbReference>
<organism evidence="6 7">
    <name type="scientific">Candidatus Lambdaproteobacteria bacterium RIFOXYD2_FULL_50_16</name>
    <dbReference type="NCBI Taxonomy" id="1817772"/>
    <lineage>
        <taxon>Bacteria</taxon>
        <taxon>Pseudomonadati</taxon>
        <taxon>Pseudomonadota</taxon>
        <taxon>Candidatus Lambdaproteobacteria</taxon>
    </lineage>
</organism>
<feature type="binding site" evidence="5">
    <location>
        <position position="183"/>
    </location>
    <ligand>
        <name>UTP</name>
        <dbReference type="ChEBI" id="CHEBI:46398"/>
    </ligand>
</feature>
<dbReference type="FunFam" id="3.90.550.10:FF:000002">
    <property type="entry name" value="UTP--glucose-1-phosphate uridylyltransferase"/>
    <property type="match status" value="1"/>
</dbReference>
<keyword evidence="3" id="KW-0548">Nucleotidyltransferase</keyword>
<dbReference type="Gene3D" id="3.90.550.10">
    <property type="entry name" value="Spore Coat Polysaccharide Biosynthesis Protein SpsA, Chain A"/>
    <property type="match status" value="1"/>
</dbReference>
<dbReference type="InterPro" id="IPR002618">
    <property type="entry name" value="UDPGP_fam"/>
</dbReference>
<dbReference type="GO" id="GO:0003983">
    <property type="term" value="F:UTP:glucose-1-phosphate uridylyltransferase activity"/>
    <property type="evidence" value="ECO:0007669"/>
    <property type="project" value="InterPro"/>
</dbReference>
<feature type="binding site" evidence="5">
    <location>
        <position position="214"/>
    </location>
    <ligand>
        <name>UTP</name>
        <dbReference type="ChEBI" id="CHEBI:46398"/>
    </ligand>
</feature>
<keyword evidence="2" id="KW-0808">Transferase</keyword>
<dbReference type="FunFam" id="2.160.10.10:FF:000001">
    <property type="entry name" value="UTP--glucose-1-phosphate uridylyltransferase"/>
    <property type="match status" value="1"/>
</dbReference>
<sequence>MSKRFLQIARSMPDQGFSEAQVEAFKRLYLAWKKQSQSQLDWAEVKSPPEEAVLHYEDFAEVDTERARDLLSKLAVCRLNGGLGTSMGCVGPKSGIEVRGGETFMDLIVTQIRRLNEVYGSAVPLVLMNSFATDSDTKKMIRRYEDELEIYCFTQNEFPRLRVDSNLPMLKVRHPGQYSYPPGHGDFYDSFTQSGILDQLLSAGKEYLFVGNADNLGASVDLKILAQMDKSGVPFIMEVTPKTRADVKGGTLVKTPDAHLQLLEIAQVPKDYVEEFKSVKKFKIFNTNNVWINLKAMKAKYDQGGMELEVIVNKKTVNHVPVIQLETAIGGGMKCFEGAKAVKVPRSRFLPVKKTDDLLLVQSNLFVLKDGVLVKNPERQFEGLPLIRLGAYFQDLEAYAERFEEIPDILELDLLTIVGDLRFGKNVTLRGNVILVCEQGSLTLPEGTVLENKVMTGSIKMGEL</sequence>
<dbReference type="EMBL" id="MFNE01000023">
    <property type="protein sequence ID" value="OGG95436.1"/>
    <property type="molecule type" value="Genomic_DNA"/>
</dbReference>
<evidence type="ECO:0000256" key="1">
    <source>
        <dbReference type="ARBA" id="ARBA00010401"/>
    </source>
</evidence>
<name>A0A1F6GBE7_9PROT</name>
<evidence type="ECO:0000313" key="7">
    <source>
        <dbReference type="Proteomes" id="UP000178449"/>
    </source>
</evidence>
<evidence type="ECO:0000256" key="2">
    <source>
        <dbReference type="ARBA" id="ARBA00022679"/>
    </source>
</evidence>
<comment type="similarity">
    <text evidence="1">Belongs to the UDPGP type 1 family.</text>
</comment>
<dbReference type="InterPro" id="IPR016267">
    <property type="entry name" value="UDPGP_trans"/>
</dbReference>
<feature type="binding site" evidence="5">
    <location>
        <position position="93"/>
    </location>
    <ligand>
        <name>UTP</name>
        <dbReference type="ChEBI" id="CHEBI:46398"/>
    </ligand>
</feature>
<comment type="caution">
    <text evidence="6">The sequence shown here is derived from an EMBL/GenBank/DDBJ whole genome shotgun (WGS) entry which is preliminary data.</text>
</comment>
<dbReference type="Proteomes" id="UP000178449">
    <property type="component" value="Unassembled WGS sequence"/>
</dbReference>
<dbReference type="AlphaFoldDB" id="A0A1F6GBE7"/>
<proteinExistence type="inferred from homology"/>
<dbReference type="STRING" id="1817772.A2527_04835"/>
<feature type="binding site" evidence="5">
    <location>
        <position position="155"/>
    </location>
    <ligand>
        <name>UTP</name>
        <dbReference type="ChEBI" id="CHEBI:46398"/>
    </ligand>
</feature>
<accession>A0A1F6GBE7</accession>
<evidence type="ECO:0000256" key="3">
    <source>
        <dbReference type="ARBA" id="ARBA00022695"/>
    </source>
</evidence>